<dbReference type="GO" id="GO:0005886">
    <property type="term" value="C:plasma membrane"/>
    <property type="evidence" value="ECO:0007669"/>
    <property type="project" value="TreeGrafter"/>
</dbReference>
<evidence type="ECO:0000313" key="2">
    <source>
        <dbReference type="EMBL" id="KAK1415285.1"/>
    </source>
</evidence>
<evidence type="ECO:0000313" key="6">
    <source>
        <dbReference type="Proteomes" id="UP001229421"/>
    </source>
</evidence>
<comment type="caution">
    <text evidence="2">The sequence shown here is derived from an EMBL/GenBank/DDBJ whole genome shotgun (WGS) entry which is preliminary data.</text>
</comment>
<dbReference type="EMBL" id="JAUHHV010000008">
    <property type="protein sequence ID" value="KAK1415285.1"/>
    <property type="molecule type" value="Genomic_DNA"/>
</dbReference>
<proteinExistence type="predicted"/>
<dbReference type="InterPro" id="IPR008972">
    <property type="entry name" value="Cupredoxin"/>
</dbReference>
<dbReference type="InterPro" id="IPR039391">
    <property type="entry name" value="Phytocyanin-like"/>
</dbReference>
<evidence type="ECO:0000313" key="3">
    <source>
        <dbReference type="EMBL" id="KAK1415286.1"/>
    </source>
</evidence>
<name>A0AAD8K919_TARER</name>
<dbReference type="EMBL" id="JAUHHV010000008">
    <property type="protein sequence ID" value="KAK1415288.1"/>
    <property type="molecule type" value="Genomic_DNA"/>
</dbReference>
<dbReference type="PANTHER" id="PTHR33021">
    <property type="entry name" value="BLUE COPPER PROTEIN"/>
    <property type="match status" value="1"/>
</dbReference>
<dbReference type="Proteomes" id="UP001229421">
    <property type="component" value="Unassembled WGS sequence"/>
</dbReference>
<sequence>MAQATWIQATDYVVGDEPLGWDGNKDYQAWADSKTFHYLDTLTFYFSYGQHNVVVAKDKEAYDKCSIDGAFWVSNPCGWNKITCGAPGPAYIFSNINQDCQNGKKFIYNVVEAPRTLEGKHYVI</sequence>
<accession>A0AAD8K919</accession>
<organism evidence="2 6">
    <name type="scientific">Tagetes erecta</name>
    <name type="common">African marigold</name>
    <dbReference type="NCBI Taxonomy" id="13708"/>
    <lineage>
        <taxon>Eukaryota</taxon>
        <taxon>Viridiplantae</taxon>
        <taxon>Streptophyta</taxon>
        <taxon>Embryophyta</taxon>
        <taxon>Tracheophyta</taxon>
        <taxon>Spermatophyta</taxon>
        <taxon>Magnoliopsida</taxon>
        <taxon>eudicotyledons</taxon>
        <taxon>Gunneridae</taxon>
        <taxon>Pentapetalae</taxon>
        <taxon>asterids</taxon>
        <taxon>campanulids</taxon>
        <taxon>Asterales</taxon>
        <taxon>Asteraceae</taxon>
        <taxon>Asteroideae</taxon>
        <taxon>Heliantheae alliance</taxon>
        <taxon>Tageteae</taxon>
        <taxon>Tagetes</taxon>
    </lineage>
</organism>
<evidence type="ECO:0000313" key="5">
    <source>
        <dbReference type="EMBL" id="KAK1415290.1"/>
    </source>
</evidence>
<dbReference type="Gene3D" id="2.60.40.420">
    <property type="entry name" value="Cupredoxins - blue copper proteins"/>
    <property type="match status" value="1"/>
</dbReference>
<evidence type="ECO:0000313" key="4">
    <source>
        <dbReference type="EMBL" id="KAK1415288.1"/>
    </source>
</evidence>
<keyword evidence="6" id="KW-1185">Reference proteome</keyword>
<dbReference type="Pfam" id="PF02298">
    <property type="entry name" value="Cu_bind_like"/>
    <property type="match status" value="1"/>
</dbReference>
<dbReference type="PANTHER" id="PTHR33021:SF193">
    <property type="entry name" value="OS06G0218600 PROTEIN"/>
    <property type="match status" value="1"/>
</dbReference>
<gene>
    <name evidence="2" type="ORF">QVD17_31063</name>
    <name evidence="3" type="ORF">QVD17_31064</name>
    <name evidence="4" type="ORF">QVD17_31066</name>
    <name evidence="5" type="ORF">QVD17_31068</name>
</gene>
<dbReference type="SUPFAM" id="SSF49503">
    <property type="entry name" value="Cupredoxins"/>
    <property type="match status" value="1"/>
</dbReference>
<protein>
    <recommendedName>
        <fullName evidence="1">Phytocyanin domain-containing protein</fullName>
    </recommendedName>
</protein>
<dbReference type="EMBL" id="JAUHHV010000008">
    <property type="protein sequence ID" value="KAK1415290.1"/>
    <property type="molecule type" value="Genomic_DNA"/>
</dbReference>
<feature type="domain" description="Phytocyanin" evidence="1">
    <location>
        <begin position="10"/>
        <end position="112"/>
    </location>
</feature>
<dbReference type="InterPro" id="IPR003245">
    <property type="entry name" value="Phytocyanin_dom"/>
</dbReference>
<dbReference type="GO" id="GO:0009055">
    <property type="term" value="F:electron transfer activity"/>
    <property type="evidence" value="ECO:0007669"/>
    <property type="project" value="InterPro"/>
</dbReference>
<dbReference type="AlphaFoldDB" id="A0AAD8K919"/>
<dbReference type="EMBL" id="JAUHHV010000008">
    <property type="protein sequence ID" value="KAK1415286.1"/>
    <property type="molecule type" value="Genomic_DNA"/>
</dbReference>
<dbReference type="PROSITE" id="PS51485">
    <property type="entry name" value="PHYTOCYANIN"/>
    <property type="match status" value="1"/>
</dbReference>
<evidence type="ECO:0000259" key="1">
    <source>
        <dbReference type="PROSITE" id="PS51485"/>
    </source>
</evidence>
<reference evidence="2" key="1">
    <citation type="journal article" date="2023" name="bioRxiv">
        <title>Improved chromosome-level genome assembly for marigold (Tagetes erecta).</title>
        <authorList>
            <person name="Jiang F."/>
            <person name="Yuan L."/>
            <person name="Wang S."/>
            <person name="Wang H."/>
            <person name="Xu D."/>
            <person name="Wang A."/>
            <person name="Fan W."/>
        </authorList>
    </citation>
    <scope>NUCLEOTIDE SEQUENCE</scope>
    <source>
        <strain evidence="2">WSJ</strain>
        <tissue evidence="2">Leaf</tissue>
    </source>
</reference>